<evidence type="ECO:0000256" key="5">
    <source>
        <dbReference type="ARBA" id="ARBA00022692"/>
    </source>
</evidence>
<dbReference type="GO" id="GO:0008559">
    <property type="term" value="F:ABC-type xenobiotic transporter activity"/>
    <property type="evidence" value="ECO:0007669"/>
    <property type="project" value="UniProtKB-EC"/>
</dbReference>
<evidence type="ECO:0000256" key="6">
    <source>
        <dbReference type="ARBA" id="ARBA00022741"/>
    </source>
</evidence>
<dbReference type="AlphaFoldDB" id="A0AAP0QS37"/>
<dbReference type="CDD" id="cd03250">
    <property type="entry name" value="ABCC_MRP_domain1"/>
    <property type="match status" value="1"/>
</dbReference>
<dbReference type="InterPro" id="IPR036640">
    <property type="entry name" value="ABC1_TM_sf"/>
</dbReference>
<keyword evidence="4" id="KW-0813">Transport</keyword>
<reference evidence="15 16" key="1">
    <citation type="submission" date="2024-05" db="EMBL/GenBank/DDBJ databases">
        <title>Haplotype-resolved chromosome-level genome assembly of Huyou (Citrus changshanensis).</title>
        <authorList>
            <person name="Miao C."/>
            <person name="Chen W."/>
            <person name="Wu Y."/>
            <person name="Wang L."/>
            <person name="Zhao S."/>
            <person name="Grierson D."/>
            <person name="Xu C."/>
            <person name="Chen K."/>
        </authorList>
    </citation>
    <scope>NUCLEOTIDE SEQUENCE [LARGE SCALE GENOMIC DNA]</scope>
    <source>
        <strain evidence="15">01-14</strain>
        <tissue evidence="15">Leaf</tissue>
    </source>
</reference>
<name>A0AAP0QS37_9ROSI</name>
<dbReference type="Pfam" id="PF00005">
    <property type="entry name" value="ABC_tran"/>
    <property type="match status" value="1"/>
</dbReference>
<protein>
    <recommendedName>
        <fullName evidence="3">ABC-type xenobiotic transporter</fullName>
        <ecNumber evidence="3">7.6.2.2</ecNumber>
    </recommendedName>
</protein>
<evidence type="ECO:0000256" key="9">
    <source>
        <dbReference type="ARBA" id="ARBA00023136"/>
    </source>
</evidence>
<comment type="subcellular location">
    <subcellularLocation>
        <location evidence="1">Membrane</location>
    </subcellularLocation>
</comment>
<keyword evidence="8 12" id="KW-1133">Transmembrane helix</keyword>
<dbReference type="PROSITE" id="PS50893">
    <property type="entry name" value="ABC_TRANSPORTER_2"/>
    <property type="match status" value="1"/>
</dbReference>
<dbReference type="EC" id="7.6.2.2" evidence="3"/>
<sequence length="934" mass="104188">MSECVTPYSNAGLFSILSFSWMGSLIAPGNKRTLDLEDVPRLDCSDSIYGVSPVLQNKLEAVVGVANRLTALRLAKVLFFSAWQEILFIAILALLYPLATYVGPYLIDNFVQYLNGRQAFEYEGYVLVSGFFVAQLFKYLSERHWFFQVQQVGIRFRATLVAMMYNKGLTLSCQAKQGNTSGEIINLIAVDAERVGDFSFGHARSVDGIPLESGKILSALTTFRILQEPIYYLPESISMMIQAKVPLDRIASFLCLEGLQTDVLEKMPRGNSDTAIEIIDGSFSWDFSSPNPTLRNINLKVFHGMRVAVFGTVGSGKSSFPSCILGEVPKESGTIRLCGTKAYVAQSPRIQSGKIEESILFGKEMDRERYERVLEACSLKKDLKVLPFGDQTIIGERGINLSGRQKQRIQIARALYQDADIFLLDDPFSPVDAHTGAHLFKVIKDGKITQAGKYNDILNSGTDFMELVGAHKQALSGLDSIDRGLVSERKSINKENDGTSTTNEIVNKEENKNFQSDDEAALPKGQLVQEEEREKGKVDLSMDVKPAVGASTLIIVYVGLAIGSSLSILVRATLLAGAGYKTATQLFNKMHVLIVFVPVIATCIWYQQYYITSTRELSWLIGVCKAPVIQHSSETISGSTTIRSLDQELRFRDTNMKLIDEYSRPKFHIAGAMEWLRFCIDMLSSITFAFSLAFLISVPNGIIHPCKCFANKESIRNLERKIISVERILQYACIPSEPALVIEATKPNNSWPSHGEVNIRHLQVRYAPNLPLVLRAGHILIDGKDISLIGLHDLRTRLSIIPQDPTMFEGTIRSNLDPLEEHADEQIWEALDKCQLGDEVRKKKGKLDSQVTENGEIWTIGQRQLIQQTLRQHFSDCTVVTITHRITSVLDSDMVLLLNHGLIKEYDSPTKLLENKSSSFAQLVAEYTMRSNSS</sequence>
<evidence type="ECO:0000256" key="11">
    <source>
        <dbReference type="SAM" id="MobiDB-lite"/>
    </source>
</evidence>
<dbReference type="EMBL" id="JBCGBO010000002">
    <property type="protein sequence ID" value="KAK9221065.1"/>
    <property type="molecule type" value="Genomic_DNA"/>
</dbReference>
<keyword evidence="5 12" id="KW-0812">Transmembrane</keyword>
<dbReference type="PANTHER" id="PTHR24223:SF181">
    <property type="entry name" value="ABC TRANSPORTER C FAMILY MEMBER 3"/>
    <property type="match status" value="1"/>
</dbReference>
<evidence type="ECO:0000256" key="8">
    <source>
        <dbReference type="ARBA" id="ARBA00022989"/>
    </source>
</evidence>
<dbReference type="PROSITE" id="PS50929">
    <property type="entry name" value="ABC_TM1F"/>
    <property type="match status" value="2"/>
</dbReference>
<evidence type="ECO:0000256" key="7">
    <source>
        <dbReference type="ARBA" id="ARBA00022840"/>
    </source>
</evidence>
<evidence type="ECO:0000259" key="13">
    <source>
        <dbReference type="PROSITE" id="PS50893"/>
    </source>
</evidence>
<feature type="transmembrane region" description="Helical" evidence="12">
    <location>
        <begin position="77"/>
        <end position="102"/>
    </location>
</feature>
<dbReference type="Gene3D" id="1.20.1560.10">
    <property type="entry name" value="ABC transporter type 1, transmembrane domain"/>
    <property type="match status" value="2"/>
</dbReference>
<dbReference type="Pfam" id="PF00664">
    <property type="entry name" value="ABC_membrane"/>
    <property type="match status" value="2"/>
</dbReference>
<keyword evidence="9 12" id="KW-0472">Membrane</keyword>
<feature type="transmembrane region" description="Helical" evidence="12">
    <location>
        <begin position="547"/>
        <end position="570"/>
    </location>
</feature>
<gene>
    <name evidence="15" type="ORF">WN944_009489</name>
</gene>
<feature type="region of interest" description="Disordered" evidence="11">
    <location>
        <begin position="489"/>
        <end position="526"/>
    </location>
</feature>
<feature type="transmembrane region" description="Helical" evidence="12">
    <location>
        <begin position="590"/>
        <end position="606"/>
    </location>
</feature>
<dbReference type="InterPro" id="IPR050173">
    <property type="entry name" value="ABC_transporter_C-like"/>
</dbReference>
<comment type="catalytic activity">
    <reaction evidence="10">
        <text>ATP + H2O + xenobioticSide 1 = ADP + phosphate + xenobioticSide 2.</text>
        <dbReference type="EC" id="7.6.2.2"/>
    </reaction>
</comment>
<dbReference type="GO" id="GO:0016020">
    <property type="term" value="C:membrane"/>
    <property type="evidence" value="ECO:0007669"/>
    <property type="project" value="UniProtKB-SubCell"/>
</dbReference>
<feature type="domain" description="ABC transmembrane type-1" evidence="14">
    <location>
        <begin position="86"/>
        <end position="198"/>
    </location>
</feature>
<dbReference type="Gene3D" id="3.40.50.300">
    <property type="entry name" value="P-loop containing nucleotide triphosphate hydrolases"/>
    <property type="match status" value="3"/>
</dbReference>
<evidence type="ECO:0000259" key="14">
    <source>
        <dbReference type="PROSITE" id="PS50929"/>
    </source>
</evidence>
<keyword evidence="16" id="KW-1185">Reference proteome</keyword>
<evidence type="ECO:0000256" key="1">
    <source>
        <dbReference type="ARBA" id="ARBA00004370"/>
    </source>
</evidence>
<dbReference type="InterPro" id="IPR027417">
    <property type="entry name" value="P-loop_NTPase"/>
</dbReference>
<dbReference type="InterPro" id="IPR011527">
    <property type="entry name" value="ABC1_TM_dom"/>
</dbReference>
<keyword evidence="6" id="KW-0547">Nucleotide-binding</keyword>
<proteinExistence type="inferred from homology"/>
<evidence type="ECO:0000256" key="10">
    <source>
        <dbReference type="ARBA" id="ARBA00034018"/>
    </source>
</evidence>
<dbReference type="GO" id="GO:0016887">
    <property type="term" value="F:ATP hydrolysis activity"/>
    <property type="evidence" value="ECO:0007669"/>
    <property type="project" value="InterPro"/>
</dbReference>
<feature type="domain" description="ABC transporter" evidence="13">
    <location>
        <begin position="276"/>
        <end position="514"/>
    </location>
</feature>
<dbReference type="SMART" id="SM00382">
    <property type="entry name" value="AAA"/>
    <property type="match status" value="1"/>
</dbReference>
<dbReference type="PANTHER" id="PTHR24223">
    <property type="entry name" value="ATP-BINDING CASSETTE SUB-FAMILY C"/>
    <property type="match status" value="1"/>
</dbReference>
<comment type="caution">
    <text evidence="15">The sequence shown here is derived from an EMBL/GenBank/DDBJ whole genome shotgun (WGS) entry which is preliminary data.</text>
</comment>
<dbReference type="InterPro" id="IPR003593">
    <property type="entry name" value="AAA+_ATPase"/>
</dbReference>
<comment type="similarity">
    <text evidence="2">Belongs to the ABC transporter superfamily. ABCC family. Conjugate transporter (TC 3.A.1.208) subfamily.</text>
</comment>
<accession>A0AAP0QS37</accession>
<evidence type="ECO:0000256" key="3">
    <source>
        <dbReference type="ARBA" id="ARBA00012191"/>
    </source>
</evidence>
<evidence type="ECO:0000256" key="2">
    <source>
        <dbReference type="ARBA" id="ARBA00009726"/>
    </source>
</evidence>
<evidence type="ECO:0000313" key="15">
    <source>
        <dbReference type="EMBL" id="KAK9221065.1"/>
    </source>
</evidence>
<dbReference type="InterPro" id="IPR003439">
    <property type="entry name" value="ABC_transporter-like_ATP-bd"/>
</dbReference>
<organism evidence="15 16">
    <name type="scientific">Citrus x changshan-huyou</name>
    <dbReference type="NCBI Taxonomy" id="2935761"/>
    <lineage>
        <taxon>Eukaryota</taxon>
        <taxon>Viridiplantae</taxon>
        <taxon>Streptophyta</taxon>
        <taxon>Embryophyta</taxon>
        <taxon>Tracheophyta</taxon>
        <taxon>Spermatophyta</taxon>
        <taxon>Magnoliopsida</taxon>
        <taxon>eudicotyledons</taxon>
        <taxon>Gunneridae</taxon>
        <taxon>Pentapetalae</taxon>
        <taxon>rosids</taxon>
        <taxon>malvids</taxon>
        <taxon>Sapindales</taxon>
        <taxon>Rutaceae</taxon>
        <taxon>Aurantioideae</taxon>
        <taxon>Citrus</taxon>
    </lineage>
</organism>
<keyword evidence="7" id="KW-0067">ATP-binding</keyword>
<dbReference type="Proteomes" id="UP001428341">
    <property type="component" value="Unassembled WGS sequence"/>
</dbReference>
<evidence type="ECO:0000313" key="16">
    <source>
        <dbReference type="Proteomes" id="UP001428341"/>
    </source>
</evidence>
<dbReference type="SUPFAM" id="SSF90123">
    <property type="entry name" value="ABC transporter transmembrane region"/>
    <property type="match status" value="2"/>
</dbReference>
<dbReference type="SUPFAM" id="SSF52540">
    <property type="entry name" value="P-loop containing nucleoside triphosphate hydrolases"/>
    <property type="match status" value="2"/>
</dbReference>
<feature type="domain" description="ABC transmembrane type-1" evidence="14">
    <location>
        <begin position="593"/>
        <end position="697"/>
    </location>
</feature>
<evidence type="ECO:0000256" key="4">
    <source>
        <dbReference type="ARBA" id="ARBA00022448"/>
    </source>
</evidence>
<evidence type="ECO:0000256" key="12">
    <source>
        <dbReference type="SAM" id="Phobius"/>
    </source>
</evidence>
<dbReference type="GO" id="GO:0005524">
    <property type="term" value="F:ATP binding"/>
    <property type="evidence" value="ECO:0007669"/>
    <property type="project" value="UniProtKB-KW"/>
</dbReference>